<dbReference type="Pfam" id="PF00905">
    <property type="entry name" value="Transpeptidase"/>
    <property type="match status" value="1"/>
</dbReference>
<evidence type="ECO:0000313" key="6">
    <source>
        <dbReference type="EMBL" id="POA09757.1"/>
    </source>
</evidence>
<dbReference type="SUPFAM" id="SSF56519">
    <property type="entry name" value="Penicillin binding protein dimerisation domain"/>
    <property type="match status" value="1"/>
</dbReference>
<dbReference type="InterPro" id="IPR005311">
    <property type="entry name" value="PBP_dimer"/>
</dbReference>
<dbReference type="InterPro" id="IPR001460">
    <property type="entry name" value="PCN-bd_Tpept"/>
</dbReference>
<sequence length="780" mass="87180">MAKRKIRLKKPIFKLKKNKIGAVLLTLGFGLLFFTLALRFTYIMLTGHSSGQDLIMKANQKYLAQKTEQPERGKIYDRNGKILAEDVERYKIVAVVDKKADEGSDKPKHVVDKKKTAKKLATVLDMKPKEIEDKLNNKKAFQVEFGQKGTNIKYKEKEKIEKMNLPGIALYPETERSYPNGNFASHLIGMAQKDPDTGDLKGAMGVEKIFDSYLSGHKGSLSYISDIWGYIAPNSKNEKMPKRGDDVHLTLDSNVQVFVERALDEMVDHFAPKDLFAVVMDAKTGEILGYSQRPTFNPETGKDFGKKWANDLYQNTYEPGSTFKTYGLAAAIQEGKFKPNEKYKSGHRDIMGSRISDWNKVGWGKIPMTLGFTYSSNTLMMHLQDLVGPDKMKDWYKKFGFGETTNGLFDGEAKGGIAWDNEAQQKTSAFGQSTTVTPVQMIQAQSAFYHDGNMVRPWFVNSIENPATHDTFYKGKKEYNGKPITKDTAKKVRTELDKVVNSEKSHAQNYRLKGYSMEGKTGTAQVASKNGGYEEGDNPYFVSFIGAAPKKDPQIIVYAGMSLAQKNDQEAYEMGVSRAFKPIMENTLKYLNVENSNGKDKSDVKYSKVPDVEGQELDKAKTSIESKSLKADVIGSGKKVTKQSVKADKSLLPHSRVLLLTDGDLTMPDMSGWSKEDVVAFEQLTNIKVDMKGSGYVSDQSVSQGTKVGKKDKVTVSLSAEDIDGTEDHKKQDLDTSKDGKKDKDSKNKDEGSKKKDKDKDKKDQSDQHDNKQSEKQSDG</sequence>
<dbReference type="Gene3D" id="3.40.710.10">
    <property type="entry name" value="DD-peptidase/beta-lactamase superfamily"/>
    <property type="match status" value="1"/>
</dbReference>
<dbReference type="RefSeq" id="WP_103371085.1">
    <property type="nucleotide sequence ID" value="NZ_CBCRVO010000001.1"/>
</dbReference>
<dbReference type="Proteomes" id="UP000242712">
    <property type="component" value="Unassembled WGS sequence"/>
</dbReference>
<keyword evidence="7" id="KW-1185">Reference proteome</keyword>
<dbReference type="FunFam" id="3.30.70.2110:FF:000001">
    <property type="entry name" value="Penicillin-binding protein 1 (Peptidoglycan synthetase)"/>
    <property type="match status" value="1"/>
</dbReference>
<dbReference type="SMART" id="SM00740">
    <property type="entry name" value="PASTA"/>
    <property type="match status" value="2"/>
</dbReference>
<evidence type="ECO:0000313" key="7">
    <source>
        <dbReference type="Proteomes" id="UP000242712"/>
    </source>
</evidence>
<dbReference type="PANTHER" id="PTHR30627:SF26">
    <property type="entry name" value="PENICILLIN-BINDING PROTEIN 2B"/>
    <property type="match status" value="1"/>
</dbReference>
<dbReference type="Gene3D" id="3.90.1310.10">
    <property type="entry name" value="Penicillin-binding protein 2a (Domain 2)"/>
    <property type="match status" value="1"/>
</dbReference>
<dbReference type="AlphaFoldDB" id="A0A2K4FEM6"/>
<dbReference type="PROSITE" id="PS51178">
    <property type="entry name" value="PASTA"/>
    <property type="match status" value="2"/>
</dbReference>
<dbReference type="CDD" id="cd06575">
    <property type="entry name" value="PASTA_Pbp2x-like_2"/>
    <property type="match status" value="1"/>
</dbReference>
<evidence type="ECO:0000259" key="5">
    <source>
        <dbReference type="PROSITE" id="PS51178"/>
    </source>
</evidence>
<proteinExistence type="inferred from homology"/>
<gene>
    <name evidence="6" type="ORF">CD039_03160</name>
</gene>
<dbReference type="Gene3D" id="3.30.70.2110">
    <property type="match status" value="1"/>
</dbReference>
<feature type="compositionally biased region" description="Basic and acidic residues" evidence="4">
    <location>
        <begin position="726"/>
        <end position="780"/>
    </location>
</feature>
<dbReference type="Gene3D" id="2.20.70.70">
    <property type="match status" value="1"/>
</dbReference>
<protein>
    <submittedName>
        <fullName evidence="6">Penicillin-binding protein</fullName>
    </submittedName>
</protein>
<evidence type="ECO:0000256" key="2">
    <source>
        <dbReference type="ARBA" id="ARBA00007171"/>
    </source>
</evidence>
<dbReference type="Pfam" id="PF03793">
    <property type="entry name" value="PASTA"/>
    <property type="match status" value="2"/>
</dbReference>
<dbReference type="SUPFAM" id="SSF56601">
    <property type="entry name" value="beta-lactamase/transpeptidase-like"/>
    <property type="match status" value="1"/>
</dbReference>
<feature type="domain" description="PASTA" evidence="5">
    <location>
        <begin position="603"/>
        <end position="663"/>
    </location>
</feature>
<name>A0A2K4FEM6_9STAP</name>
<comment type="caution">
    <text evidence="6">The sequence shown here is derived from an EMBL/GenBank/DDBJ whole genome shotgun (WGS) entry which is preliminary data.</text>
</comment>
<dbReference type="PANTHER" id="PTHR30627">
    <property type="entry name" value="PEPTIDOGLYCAN D,D-TRANSPEPTIDASE"/>
    <property type="match status" value="1"/>
</dbReference>
<evidence type="ECO:0000256" key="4">
    <source>
        <dbReference type="SAM" id="MobiDB-lite"/>
    </source>
</evidence>
<keyword evidence="3" id="KW-0472">Membrane</keyword>
<comment type="similarity">
    <text evidence="2">Belongs to the transpeptidase family.</text>
</comment>
<dbReference type="SUPFAM" id="SSF54184">
    <property type="entry name" value="Penicillin-binding protein 2x (pbp-2x), c-terminal domain"/>
    <property type="match status" value="2"/>
</dbReference>
<dbReference type="CDD" id="cd06576">
    <property type="entry name" value="PASTA_Pbp2x-like_1"/>
    <property type="match status" value="1"/>
</dbReference>
<organism evidence="6 7">
    <name type="scientific">Staphylococcus argensis</name>
    <dbReference type="NCBI Taxonomy" id="1607738"/>
    <lineage>
        <taxon>Bacteria</taxon>
        <taxon>Bacillati</taxon>
        <taxon>Bacillota</taxon>
        <taxon>Bacilli</taxon>
        <taxon>Bacillales</taxon>
        <taxon>Staphylococcaceae</taxon>
        <taxon>Staphylococcus</taxon>
    </lineage>
</organism>
<accession>A0A2K4FEM6</accession>
<dbReference type="OrthoDB" id="9804124at2"/>
<comment type="subcellular location">
    <subcellularLocation>
        <location evidence="1">Membrane</location>
    </subcellularLocation>
</comment>
<dbReference type="GO" id="GO:0071555">
    <property type="term" value="P:cell wall organization"/>
    <property type="evidence" value="ECO:0007669"/>
    <property type="project" value="TreeGrafter"/>
</dbReference>
<feature type="domain" description="PASTA" evidence="5">
    <location>
        <begin position="664"/>
        <end position="720"/>
    </location>
</feature>
<dbReference type="Pfam" id="PF03717">
    <property type="entry name" value="PBP_dimer"/>
    <property type="match status" value="1"/>
</dbReference>
<dbReference type="GO" id="GO:0005886">
    <property type="term" value="C:plasma membrane"/>
    <property type="evidence" value="ECO:0007669"/>
    <property type="project" value="TreeGrafter"/>
</dbReference>
<dbReference type="GeneID" id="98297337"/>
<dbReference type="InterPro" id="IPR005543">
    <property type="entry name" value="PASTA_dom"/>
</dbReference>
<feature type="region of interest" description="Disordered" evidence="4">
    <location>
        <begin position="695"/>
        <end position="780"/>
    </location>
</feature>
<dbReference type="GO" id="GO:0008658">
    <property type="term" value="F:penicillin binding"/>
    <property type="evidence" value="ECO:0007669"/>
    <property type="project" value="InterPro"/>
</dbReference>
<evidence type="ECO:0000256" key="1">
    <source>
        <dbReference type="ARBA" id="ARBA00004370"/>
    </source>
</evidence>
<dbReference type="InterPro" id="IPR036138">
    <property type="entry name" value="PBP_dimer_sf"/>
</dbReference>
<dbReference type="EMBL" id="PPPX01000001">
    <property type="protein sequence ID" value="POA09757.1"/>
    <property type="molecule type" value="Genomic_DNA"/>
</dbReference>
<dbReference type="InterPro" id="IPR012338">
    <property type="entry name" value="Beta-lactam/transpept-like"/>
</dbReference>
<evidence type="ECO:0000256" key="3">
    <source>
        <dbReference type="ARBA" id="ARBA00023136"/>
    </source>
</evidence>
<dbReference type="InterPro" id="IPR050515">
    <property type="entry name" value="Beta-lactam/transpept"/>
</dbReference>
<reference evidence="6 7" key="1">
    <citation type="submission" date="2017-08" db="EMBL/GenBank/DDBJ databases">
        <title>Draft genome sequences of 64 type strains of genus Staph aureus.</title>
        <authorList>
            <person name="Cole K."/>
            <person name="Golubchik T."/>
            <person name="Russell J."/>
            <person name="Foster D."/>
            <person name="Llewelyn M."/>
            <person name="Wilson D."/>
            <person name="Crook D."/>
            <person name="Paul J."/>
        </authorList>
    </citation>
    <scope>NUCLEOTIDE SEQUENCE [LARGE SCALE GENOMIC DNA]</scope>
    <source>
        <strain evidence="6 7">DSM 29875</strain>
    </source>
</reference>